<keyword evidence="3" id="KW-1185">Reference proteome</keyword>
<comment type="caution">
    <text evidence="2">The sequence shown here is derived from an EMBL/GenBank/DDBJ whole genome shotgun (WGS) entry which is preliminary data.</text>
</comment>
<proteinExistence type="predicted"/>
<dbReference type="Gene3D" id="3.40.50.150">
    <property type="entry name" value="Vaccinia Virus protein VP39"/>
    <property type="match status" value="1"/>
</dbReference>
<feature type="region of interest" description="Disordered" evidence="1">
    <location>
        <begin position="83"/>
        <end position="106"/>
    </location>
</feature>
<dbReference type="EMBL" id="JAUKUD010000005">
    <property type="protein sequence ID" value="KAK0744213.1"/>
    <property type="molecule type" value="Genomic_DNA"/>
</dbReference>
<dbReference type="SUPFAM" id="SSF53335">
    <property type="entry name" value="S-adenosyl-L-methionine-dependent methyltransferases"/>
    <property type="match status" value="1"/>
</dbReference>
<reference evidence="2" key="1">
    <citation type="submission" date="2023-06" db="EMBL/GenBank/DDBJ databases">
        <title>Genome-scale phylogeny and comparative genomics of the fungal order Sordariales.</title>
        <authorList>
            <consortium name="Lawrence Berkeley National Laboratory"/>
            <person name="Hensen N."/>
            <person name="Bonometti L."/>
            <person name="Westerberg I."/>
            <person name="Brannstrom I.O."/>
            <person name="Guillou S."/>
            <person name="Cros-Aarteil S."/>
            <person name="Calhoun S."/>
            <person name="Haridas S."/>
            <person name="Kuo A."/>
            <person name="Mondo S."/>
            <person name="Pangilinan J."/>
            <person name="Riley R."/>
            <person name="LaButti K."/>
            <person name="Andreopoulos B."/>
            <person name="Lipzen A."/>
            <person name="Chen C."/>
            <person name="Yanf M."/>
            <person name="Daum C."/>
            <person name="Ng V."/>
            <person name="Clum A."/>
            <person name="Steindorff A."/>
            <person name="Ohm R."/>
            <person name="Martin F."/>
            <person name="Silar P."/>
            <person name="Natvig D."/>
            <person name="Lalanne C."/>
            <person name="Gautier V."/>
            <person name="Ament-velasquez S.L."/>
            <person name="Kruys A."/>
            <person name="Hutchinson M.I."/>
            <person name="Powell A.J."/>
            <person name="Barry K."/>
            <person name="Miller A.N."/>
            <person name="Grigoriev I.V."/>
            <person name="Debuchy R."/>
            <person name="Gladieux P."/>
            <person name="Thoren M.H."/>
            <person name="Johannesson H."/>
        </authorList>
    </citation>
    <scope>NUCLEOTIDE SEQUENCE</scope>
    <source>
        <strain evidence="2">SMH3187-1</strain>
    </source>
</reference>
<protein>
    <submittedName>
        <fullName evidence="2">Methoxy mycolic acid synthase 1</fullName>
    </submittedName>
</protein>
<dbReference type="PANTHER" id="PTHR43667">
    <property type="entry name" value="CYCLOPROPANE-FATTY-ACYL-PHOSPHOLIPID SYNTHASE"/>
    <property type="match status" value="1"/>
</dbReference>
<evidence type="ECO:0000313" key="3">
    <source>
        <dbReference type="Proteomes" id="UP001172155"/>
    </source>
</evidence>
<dbReference type="Proteomes" id="UP001172155">
    <property type="component" value="Unassembled WGS sequence"/>
</dbReference>
<name>A0AA40ERJ2_9PEZI</name>
<dbReference type="PANTHER" id="PTHR43667:SF2">
    <property type="entry name" value="FATTY ACID C-METHYL TRANSFERASE"/>
    <property type="match status" value="1"/>
</dbReference>
<gene>
    <name evidence="2" type="ORF">B0T18DRAFT_431336</name>
</gene>
<evidence type="ECO:0000313" key="2">
    <source>
        <dbReference type="EMBL" id="KAK0744213.1"/>
    </source>
</evidence>
<dbReference type="InterPro" id="IPR029063">
    <property type="entry name" value="SAM-dependent_MTases_sf"/>
</dbReference>
<dbReference type="InterPro" id="IPR050723">
    <property type="entry name" value="CFA/CMAS"/>
</dbReference>
<evidence type="ECO:0000256" key="1">
    <source>
        <dbReference type="SAM" id="MobiDB-lite"/>
    </source>
</evidence>
<dbReference type="CDD" id="cd02440">
    <property type="entry name" value="AdoMet_MTases"/>
    <property type="match status" value="1"/>
</dbReference>
<sequence length="491" mass="54378">MASPTLSSAPSLPGTPSLVTKGIFTSALPRLRSISGSLLPTSLAATASDAVWPHFVHFARQQILHVFSSIQHGSLLIDDHTTNQQHHFGTTKPPKTKPSHPPSATDPPLVHLIVHRAAFWPRLLLSADLGFAEALMLGDVSVPDQTAFVRLFILNRAQLGDATTLLSSIWKWGAGKVRSVNSVPQALVNIQKHYDLSNDMFAAFLSRDMTYSCPIWGTGGEETLEQAQMRKLRRFIANARIKATDHVLEIGTGWGSFAMEAAMMTGCRVTSLTLSREQKVLAEERIREAGLEGRVEVLLRDYRELEAGGEVPEGGYDKIVSIEMLEAVGREFLATYFGFVERVLKKEGGVAVFQCITMPEGRHKAYSENGTDFINEYIFPGGYLPSITQLLNHITKESHGTLIIESVENIGGHYAKALRLWREAFVANFDEKIKPALLERGNTVEETEIFLQKWKYYFSYCEAAFVTKTLGDVIITVGREGSMELMEGIPI</sequence>
<dbReference type="AlphaFoldDB" id="A0AA40ERJ2"/>
<accession>A0AA40ERJ2</accession>
<dbReference type="Pfam" id="PF02353">
    <property type="entry name" value="CMAS"/>
    <property type="match status" value="1"/>
</dbReference>
<organism evidence="2 3">
    <name type="scientific">Schizothecium vesticola</name>
    <dbReference type="NCBI Taxonomy" id="314040"/>
    <lineage>
        <taxon>Eukaryota</taxon>
        <taxon>Fungi</taxon>
        <taxon>Dikarya</taxon>
        <taxon>Ascomycota</taxon>
        <taxon>Pezizomycotina</taxon>
        <taxon>Sordariomycetes</taxon>
        <taxon>Sordariomycetidae</taxon>
        <taxon>Sordariales</taxon>
        <taxon>Schizotheciaceae</taxon>
        <taxon>Schizothecium</taxon>
    </lineage>
</organism>